<comment type="caution">
    <text evidence="9">The sequence shown here is derived from an EMBL/GenBank/DDBJ whole genome shotgun (WGS) entry which is preliminary data.</text>
</comment>
<dbReference type="SUPFAM" id="SSF103473">
    <property type="entry name" value="MFS general substrate transporter"/>
    <property type="match status" value="1"/>
</dbReference>
<dbReference type="GO" id="GO:0005886">
    <property type="term" value="C:plasma membrane"/>
    <property type="evidence" value="ECO:0007669"/>
    <property type="project" value="UniProtKB-SubCell"/>
</dbReference>
<organism evidence="9 10">
    <name type="scientific">Candidatus Kaiserbacteria bacterium RIFCSPHIGHO2_01_FULL_53_29</name>
    <dbReference type="NCBI Taxonomy" id="1798480"/>
    <lineage>
        <taxon>Bacteria</taxon>
        <taxon>Candidatus Kaiseribacteriota</taxon>
    </lineage>
</organism>
<dbReference type="EMBL" id="MFKT01000014">
    <property type="protein sequence ID" value="OGG53269.1"/>
    <property type="molecule type" value="Genomic_DNA"/>
</dbReference>
<evidence type="ECO:0000256" key="5">
    <source>
        <dbReference type="ARBA" id="ARBA00022989"/>
    </source>
</evidence>
<dbReference type="PANTHER" id="PTHR23513:SF11">
    <property type="entry name" value="STAPHYLOFERRIN A TRANSPORTER"/>
    <property type="match status" value="1"/>
</dbReference>
<evidence type="ECO:0000256" key="6">
    <source>
        <dbReference type="ARBA" id="ARBA00023136"/>
    </source>
</evidence>
<keyword evidence="4 7" id="KW-0812">Transmembrane</keyword>
<feature type="transmembrane region" description="Helical" evidence="7">
    <location>
        <begin position="290"/>
        <end position="310"/>
    </location>
</feature>
<dbReference type="Proteomes" id="UP000176863">
    <property type="component" value="Unassembled WGS sequence"/>
</dbReference>
<dbReference type="InterPro" id="IPR036259">
    <property type="entry name" value="MFS_trans_sf"/>
</dbReference>
<evidence type="ECO:0000313" key="9">
    <source>
        <dbReference type="EMBL" id="OGG53269.1"/>
    </source>
</evidence>
<keyword evidence="2" id="KW-0813">Transport</keyword>
<proteinExistence type="predicted"/>
<feature type="transmembrane region" description="Helical" evidence="7">
    <location>
        <begin position="316"/>
        <end position="338"/>
    </location>
</feature>
<evidence type="ECO:0000313" key="10">
    <source>
        <dbReference type="Proteomes" id="UP000176863"/>
    </source>
</evidence>
<protein>
    <recommendedName>
        <fullName evidence="8">Major facilitator superfamily (MFS) profile domain-containing protein</fullName>
    </recommendedName>
</protein>
<dbReference type="GO" id="GO:0022857">
    <property type="term" value="F:transmembrane transporter activity"/>
    <property type="evidence" value="ECO:0007669"/>
    <property type="project" value="InterPro"/>
</dbReference>
<dbReference type="PANTHER" id="PTHR23513">
    <property type="entry name" value="INTEGRAL MEMBRANE EFFLUX PROTEIN-RELATED"/>
    <property type="match status" value="1"/>
</dbReference>
<feature type="domain" description="Major facilitator superfamily (MFS) profile" evidence="8">
    <location>
        <begin position="215"/>
        <end position="427"/>
    </location>
</feature>
<evidence type="ECO:0000256" key="4">
    <source>
        <dbReference type="ARBA" id="ARBA00022692"/>
    </source>
</evidence>
<feature type="transmembrane region" description="Helical" evidence="7">
    <location>
        <begin position="85"/>
        <end position="106"/>
    </location>
</feature>
<feature type="transmembrane region" description="Helical" evidence="7">
    <location>
        <begin position="170"/>
        <end position="197"/>
    </location>
</feature>
<keyword evidence="6 7" id="KW-0472">Membrane</keyword>
<feature type="transmembrane region" description="Helical" evidence="7">
    <location>
        <begin position="52"/>
        <end position="73"/>
    </location>
</feature>
<evidence type="ECO:0000256" key="3">
    <source>
        <dbReference type="ARBA" id="ARBA00022475"/>
    </source>
</evidence>
<feature type="transmembrane region" description="Helical" evidence="7">
    <location>
        <begin position="350"/>
        <end position="372"/>
    </location>
</feature>
<dbReference type="Pfam" id="PF05977">
    <property type="entry name" value="MFS_3"/>
    <property type="match status" value="1"/>
</dbReference>
<dbReference type="PROSITE" id="PS50850">
    <property type="entry name" value="MFS"/>
    <property type="match status" value="1"/>
</dbReference>
<feature type="transmembrane region" description="Helical" evidence="7">
    <location>
        <begin position="20"/>
        <end position="46"/>
    </location>
</feature>
<keyword evidence="5 7" id="KW-1133">Transmembrane helix</keyword>
<evidence type="ECO:0000256" key="2">
    <source>
        <dbReference type="ARBA" id="ARBA00022448"/>
    </source>
</evidence>
<feature type="transmembrane region" description="Helical" evidence="7">
    <location>
        <begin position="378"/>
        <end position="397"/>
    </location>
</feature>
<accession>A0A1F6CVS3</accession>
<evidence type="ECO:0000256" key="1">
    <source>
        <dbReference type="ARBA" id="ARBA00004651"/>
    </source>
</evidence>
<dbReference type="Gene3D" id="1.20.1250.20">
    <property type="entry name" value="MFS general substrate transporter like domains"/>
    <property type="match status" value="2"/>
</dbReference>
<name>A0A1F6CVS3_9BACT</name>
<gene>
    <name evidence="9" type="ORF">A2851_01615</name>
</gene>
<comment type="subcellular location">
    <subcellularLocation>
        <location evidence="1">Cell membrane</location>
        <topology evidence="1">Multi-pass membrane protein</topology>
    </subcellularLocation>
</comment>
<dbReference type="STRING" id="1798480.A2851_01615"/>
<evidence type="ECO:0000256" key="7">
    <source>
        <dbReference type="SAM" id="Phobius"/>
    </source>
</evidence>
<feature type="transmembrane region" description="Helical" evidence="7">
    <location>
        <begin position="261"/>
        <end position="283"/>
    </location>
</feature>
<reference evidence="9 10" key="1">
    <citation type="journal article" date="2016" name="Nat. Commun.">
        <title>Thousands of microbial genomes shed light on interconnected biogeochemical processes in an aquifer system.</title>
        <authorList>
            <person name="Anantharaman K."/>
            <person name="Brown C.T."/>
            <person name="Hug L.A."/>
            <person name="Sharon I."/>
            <person name="Castelle C.J."/>
            <person name="Probst A.J."/>
            <person name="Thomas B.C."/>
            <person name="Singh A."/>
            <person name="Wilkins M.J."/>
            <person name="Karaoz U."/>
            <person name="Brodie E.L."/>
            <person name="Williams K.H."/>
            <person name="Hubbard S.S."/>
            <person name="Banfield J.F."/>
        </authorList>
    </citation>
    <scope>NUCLEOTIDE SEQUENCE [LARGE SCALE GENOMIC DNA]</scope>
</reference>
<sequence>MDVLREFGRSTFSSLKIRNYRIYFIGQGFSHIGNWMQTVAMGWLVLQLTGSGVHLGAMLALRFAPLLLGSLFAGILVDSTEKRRLLYVTQWIAGFLALLMSVLIFADVMQMWIVYIAALLFGAVDAVDRPLRQTFLHEMVGPAELRNAVTLSSTEANLARALGPVFAGTLIATAGIALCFFANALSFVAVIIMLTLLRADEFHREVGRMEKSNDLLAGLRYAASVPVIRNVLIVMAFIGTISYEFHVSLPLLAQQTFLGTAADYAALLSAMGAGSVAGGLFVASRREVTAFEFVLSAFLFGVAMCVTAIMPTLGLATVGMIFIGFFSINLTSVGNTIVQLESPSYIRGRIMALWTMALFGSTLIGAPLIGLIGEYAGARWGIAIGGIAAILGAGYGVRQLLKHDRLQTVPAEVALVNEEAAAQNAKL</sequence>
<keyword evidence="3" id="KW-1003">Cell membrane</keyword>
<evidence type="ECO:0000259" key="8">
    <source>
        <dbReference type="PROSITE" id="PS50850"/>
    </source>
</evidence>
<feature type="transmembrane region" description="Helical" evidence="7">
    <location>
        <begin position="218"/>
        <end position="241"/>
    </location>
</feature>
<dbReference type="AlphaFoldDB" id="A0A1F6CVS3"/>
<dbReference type="CDD" id="cd06173">
    <property type="entry name" value="MFS_MefA_like"/>
    <property type="match status" value="1"/>
</dbReference>
<dbReference type="InterPro" id="IPR010290">
    <property type="entry name" value="TM_effector"/>
</dbReference>
<dbReference type="InterPro" id="IPR020846">
    <property type="entry name" value="MFS_dom"/>
</dbReference>